<feature type="domain" description="AMP-dependent synthetase/ligase" evidence="7">
    <location>
        <begin position="21"/>
        <end position="399"/>
    </location>
</feature>
<reference evidence="9" key="3">
    <citation type="submission" date="2020-09" db="EMBL/GenBank/DDBJ databases">
        <authorList>
            <person name="Sun Q."/>
            <person name="Zhou Y."/>
        </authorList>
    </citation>
    <scope>NUCLEOTIDE SEQUENCE</scope>
    <source>
        <strain evidence="9">CGMCC 4.7206</strain>
    </source>
</reference>
<dbReference type="Gene3D" id="3.30.300.30">
    <property type="match status" value="1"/>
</dbReference>
<evidence type="ECO:0000313" key="9">
    <source>
        <dbReference type="EMBL" id="GGJ03822.1"/>
    </source>
</evidence>
<keyword evidence="3" id="KW-0276">Fatty acid metabolism</keyword>
<dbReference type="EMBL" id="BAAAHC010000007">
    <property type="protein sequence ID" value="GAA0516222.1"/>
    <property type="molecule type" value="Genomic_DNA"/>
</dbReference>
<dbReference type="AlphaFoldDB" id="A0A917KB49"/>
<dbReference type="Proteomes" id="UP001500220">
    <property type="component" value="Unassembled WGS sequence"/>
</dbReference>
<evidence type="ECO:0000256" key="5">
    <source>
        <dbReference type="ARBA" id="ARBA00024484"/>
    </source>
</evidence>
<keyword evidence="11" id="KW-1185">Reference proteome</keyword>
<organism evidence="9 10">
    <name type="scientific">Saccharopolyspora thermophila</name>
    <dbReference type="NCBI Taxonomy" id="89367"/>
    <lineage>
        <taxon>Bacteria</taxon>
        <taxon>Bacillati</taxon>
        <taxon>Actinomycetota</taxon>
        <taxon>Actinomycetes</taxon>
        <taxon>Pseudonocardiales</taxon>
        <taxon>Pseudonocardiaceae</taxon>
        <taxon>Saccharopolyspora</taxon>
    </lineage>
</organism>
<keyword evidence="4" id="KW-0443">Lipid metabolism</keyword>
<name>A0A917KB49_9PSEU</name>
<evidence type="ECO:0000256" key="1">
    <source>
        <dbReference type="ARBA" id="ARBA00006432"/>
    </source>
</evidence>
<proteinExistence type="inferred from homology"/>
<evidence type="ECO:0000256" key="6">
    <source>
        <dbReference type="ARBA" id="ARBA00032875"/>
    </source>
</evidence>
<accession>A0A917KB49</accession>
<reference evidence="8 11" key="2">
    <citation type="journal article" date="2019" name="Int. J. Syst. Evol. Microbiol.">
        <title>The Global Catalogue of Microorganisms (GCM) 10K type strain sequencing project: providing services to taxonomists for standard genome sequencing and annotation.</title>
        <authorList>
            <consortium name="The Broad Institute Genomics Platform"/>
            <consortium name="The Broad Institute Genome Sequencing Center for Infectious Disease"/>
            <person name="Wu L."/>
            <person name="Ma J."/>
        </authorList>
    </citation>
    <scope>NUCLEOTIDE SEQUENCE [LARGE SCALE GENOMIC DNA]</scope>
    <source>
        <strain evidence="8 11">JCM 10664</strain>
    </source>
</reference>
<keyword evidence="2" id="KW-0436">Ligase</keyword>
<dbReference type="InterPro" id="IPR042099">
    <property type="entry name" value="ANL_N_sf"/>
</dbReference>
<evidence type="ECO:0000313" key="10">
    <source>
        <dbReference type="Proteomes" id="UP000597989"/>
    </source>
</evidence>
<dbReference type="Pfam" id="PF00501">
    <property type="entry name" value="AMP-binding"/>
    <property type="match status" value="1"/>
</dbReference>
<dbReference type="RefSeq" id="WP_188991126.1">
    <property type="nucleotide sequence ID" value="NZ_BAAAHC010000007.1"/>
</dbReference>
<protein>
    <recommendedName>
        <fullName evidence="6">Acyl-CoA synthetase</fullName>
    </recommendedName>
</protein>
<evidence type="ECO:0000313" key="8">
    <source>
        <dbReference type="EMBL" id="GAA0516222.1"/>
    </source>
</evidence>
<sequence>MSDPPNWAETAVNTTVPRLLARNAAHYPDRPALTDGDRRSRTLTWAQVQDDVHVLAAGLAALGLQRGQTMLIMMPNRAEHWLVDVAATHLGAVPSTLYPTLSQDQVHYIAHHSRAHIVVLEGADQVRRWSKVLRNASAVEHVVVLDEAAMVSADHRFRTWERLRTLGEQRLREDPGLVQRAGESVAPTDPAAVLYTSGTTGEQKGVVLTHRNICFAAAALHQVTRAIPHAPRLCYLPLAHIAERVVGLYSALHDVAHVHFCADQERIATALARVRPALFFGVPRVWERLAAVVRTAPPEQRATPQGLRQLRARIGLDRAVWPASGAAPIDSALLDLFSDIGVDIHELWGMAETTGCVTTNHAGARRRGTVGRAVPGVEVRIAPDGEVLVRGPLVCAGYLQADGVVRPVVDADGWLHTGDAGFVDEDGFLTITDRKKELIISSGGTNIAPTLVENALRAHPLVGHALAFGDRRPYLVALVVLDEETAPRWAREHGIEFRDLAELAEHPAVRSEVDRAVRDANARLNPPEQVRRYRILGQQWGVEGGELTPTLKIRRHVIQQKYADLLDELYRG</sequence>
<evidence type="ECO:0000256" key="3">
    <source>
        <dbReference type="ARBA" id="ARBA00022832"/>
    </source>
</evidence>
<evidence type="ECO:0000256" key="2">
    <source>
        <dbReference type="ARBA" id="ARBA00022598"/>
    </source>
</evidence>
<dbReference type="Pfam" id="PF23562">
    <property type="entry name" value="AMP-binding_C_3"/>
    <property type="match status" value="1"/>
</dbReference>
<dbReference type="InterPro" id="IPR045851">
    <property type="entry name" value="AMP-bd_C_sf"/>
</dbReference>
<comment type="similarity">
    <text evidence="1">Belongs to the ATP-dependent AMP-binding enzyme family.</text>
</comment>
<dbReference type="SUPFAM" id="SSF56801">
    <property type="entry name" value="Acetyl-CoA synthetase-like"/>
    <property type="match status" value="1"/>
</dbReference>
<comment type="catalytic activity">
    <reaction evidence="5">
        <text>a long-chain fatty acid + ATP + CoA = a long-chain fatty acyl-CoA + AMP + diphosphate</text>
        <dbReference type="Rhea" id="RHEA:15421"/>
        <dbReference type="ChEBI" id="CHEBI:30616"/>
        <dbReference type="ChEBI" id="CHEBI:33019"/>
        <dbReference type="ChEBI" id="CHEBI:57287"/>
        <dbReference type="ChEBI" id="CHEBI:57560"/>
        <dbReference type="ChEBI" id="CHEBI:83139"/>
        <dbReference type="ChEBI" id="CHEBI:456215"/>
        <dbReference type="EC" id="6.2.1.3"/>
    </reaction>
    <physiologicalReaction direction="left-to-right" evidence="5">
        <dbReference type="Rhea" id="RHEA:15422"/>
    </physiologicalReaction>
</comment>
<dbReference type="EMBL" id="BMMT01000022">
    <property type="protein sequence ID" value="GGJ03822.1"/>
    <property type="molecule type" value="Genomic_DNA"/>
</dbReference>
<dbReference type="GO" id="GO:0004467">
    <property type="term" value="F:long-chain fatty acid-CoA ligase activity"/>
    <property type="evidence" value="ECO:0007669"/>
    <property type="project" value="UniProtKB-EC"/>
</dbReference>
<dbReference type="GO" id="GO:0016020">
    <property type="term" value="C:membrane"/>
    <property type="evidence" value="ECO:0007669"/>
    <property type="project" value="TreeGrafter"/>
</dbReference>
<dbReference type="CDD" id="cd05907">
    <property type="entry name" value="VL_LC_FACS_like"/>
    <property type="match status" value="1"/>
</dbReference>
<reference evidence="9 10" key="1">
    <citation type="journal article" date="2014" name="Int. J. Syst. Evol. Microbiol.">
        <title>Complete genome sequence of Corynebacterium casei LMG S-19264T (=DSM 44701T), isolated from a smear-ripened cheese.</title>
        <authorList>
            <consortium name="US DOE Joint Genome Institute (JGI-PGF)"/>
            <person name="Walter F."/>
            <person name="Albersmeier A."/>
            <person name="Kalinowski J."/>
            <person name="Ruckert C."/>
        </authorList>
    </citation>
    <scope>NUCLEOTIDE SEQUENCE [LARGE SCALE GENOMIC DNA]</scope>
    <source>
        <strain evidence="9 10">CGMCC 4.7206</strain>
    </source>
</reference>
<comment type="caution">
    <text evidence="9">The sequence shown here is derived from an EMBL/GenBank/DDBJ whole genome shotgun (WGS) entry which is preliminary data.</text>
</comment>
<evidence type="ECO:0000259" key="7">
    <source>
        <dbReference type="Pfam" id="PF00501"/>
    </source>
</evidence>
<dbReference type="Gene3D" id="3.40.50.12780">
    <property type="entry name" value="N-terminal domain of ligase-like"/>
    <property type="match status" value="1"/>
</dbReference>
<dbReference type="PANTHER" id="PTHR43272">
    <property type="entry name" value="LONG-CHAIN-FATTY-ACID--COA LIGASE"/>
    <property type="match status" value="1"/>
</dbReference>
<gene>
    <name evidence="8" type="ORF">GCM10009545_17900</name>
    <name evidence="9" type="ORF">GCM10011581_46080</name>
</gene>
<dbReference type="PANTHER" id="PTHR43272:SF32">
    <property type="entry name" value="AMP-DEPENDENT SYNTHETASE_LIGASE DOMAIN-CONTAINING PROTEIN"/>
    <property type="match status" value="1"/>
</dbReference>
<dbReference type="Proteomes" id="UP000597989">
    <property type="component" value="Unassembled WGS sequence"/>
</dbReference>
<reference evidence="8" key="4">
    <citation type="submission" date="2023-12" db="EMBL/GenBank/DDBJ databases">
        <authorList>
            <person name="Sun Q."/>
            <person name="Inoue M."/>
        </authorList>
    </citation>
    <scope>NUCLEOTIDE SEQUENCE</scope>
    <source>
        <strain evidence="8">JCM 10664</strain>
    </source>
</reference>
<evidence type="ECO:0000256" key="4">
    <source>
        <dbReference type="ARBA" id="ARBA00023098"/>
    </source>
</evidence>
<dbReference type="InterPro" id="IPR000873">
    <property type="entry name" value="AMP-dep_synth/lig_dom"/>
</dbReference>
<evidence type="ECO:0000313" key="11">
    <source>
        <dbReference type="Proteomes" id="UP001500220"/>
    </source>
</evidence>